<reference evidence="2" key="1">
    <citation type="submission" date="2014-07" db="EMBL/GenBank/DDBJ databases">
        <authorList>
            <person name="Martin A.A"/>
            <person name="De Silva N."/>
        </authorList>
    </citation>
    <scope>NUCLEOTIDE SEQUENCE</scope>
</reference>
<dbReference type="Proteomes" id="UP000035680">
    <property type="component" value="Unassembled WGS sequence"/>
</dbReference>
<keyword evidence="1" id="KW-0732">Signal</keyword>
<name>A0A0K0EUC7_STRVS</name>
<keyword evidence="2" id="KW-1185">Reference proteome</keyword>
<protein>
    <submittedName>
        <fullName evidence="3">Fam-c protein</fullName>
    </submittedName>
</protein>
<feature type="signal peptide" evidence="1">
    <location>
        <begin position="1"/>
        <end position="22"/>
    </location>
</feature>
<reference evidence="3" key="2">
    <citation type="submission" date="2015-08" db="UniProtKB">
        <authorList>
            <consortium name="WormBaseParasite"/>
        </authorList>
    </citation>
    <scope>IDENTIFICATION</scope>
</reference>
<accession>A0A0K0EUC7</accession>
<proteinExistence type="predicted"/>
<evidence type="ECO:0000313" key="3">
    <source>
        <dbReference type="WBParaSite" id="SVE_0012000.1"/>
    </source>
</evidence>
<dbReference type="WBParaSite" id="SVE_0012000.1">
    <property type="protein sequence ID" value="SVE_0012000.1"/>
    <property type="gene ID" value="SVE_0012000"/>
</dbReference>
<organism evidence="2 3">
    <name type="scientific">Strongyloides venezuelensis</name>
    <name type="common">Threadworm</name>
    <dbReference type="NCBI Taxonomy" id="75913"/>
    <lineage>
        <taxon>Eukaryota</taxon>
        <taxon>Metazoa</taxon>
        <taxon>Ecdysozoa</taxon>
        <taxon>Nematoda</taxon>
        <taxon>Chromadorea</taxon>
        <taxon>Rhabditida</taxon>
        <taxon>Tylenchina</taxon>
        <taxon>Panagrolaimomorpha</taxon>
        <taxon>Strongyloidoidea</taxon>
        <taxon>Strongyloididae</taxon>
        <taxon>Strongyloides</taxon>
    </lineage>
</organism>
<dbReference type="AlphaFoldDB" id="A0A0K0EUC7"/>
<evidence type="ECO:0000256" key="1">
    <source>
        <dbReference type="SAM" id="SignalP"/>
    </source>
</evidence>
<feature type="chain" id="PRO_5005328624" evidence="1">
    <location>
        <begin position="23"/>
        <end position="196"/>
    </location>
</feature>
<evidence type="ECO:0000313" key="2">
    <source>
        <dbReference type="Proteomes" id="UP000035680"/>
    </source>
</evidence>
<sequence>MINIFYITLYCLLICSDFRVNGELNDGNYKLNGGNSIDNLLNIDQLARDYYPNNFLKNYALLENENPSPENNVGNKFYPRSMVDKRQMKNSIVNNKKGEPYSSTIIHQNQKPNFKGLPSKYNTAMTIECIFSVKNCMSTMADINNNKFDRYKIPYERSFQKPDYYSHSSHLTSWINKKEPTDVLLKKIYKDGDIKG</sequence>